<feature type="compositionally biased region" description="Basic residues" evidence="1">
    <location>
        <begin position="492"/>
        <end position="502"/>
    </location>
</feature>
<proteinExistence type="predicted"/>
<name>B9W965_CANDC</name>
<feature type="compositionally biased region" description="Basic and acidic residues" evidence="1">
    <location>
        <begin position="280"/>
        <end position="290"/>
    </location>
</feature>
<feature type="region of interest" description="Disordered" evidence="1">
    <location>
        <begin position="22"/>
        <end position="311"/>
    </location>
</feature>
<evidence type="ECO:0000313" key="2">
    <source>
        <dbReference type="CGD" id="CAL0000167590"/>
    </source>
</evidence>
<dbReference type="HOGENOM" id="CLU_028609_0_0_1"/>
<organism evidence="3 4">
    <name type="scientific">Candida dubliniensis (strain CD36 / ATCC MYA-646 / CBS 7987 / NCPF 3949 / NRRL Y-17841)</name>
    <name type="common">Yeast</name>
    <dbReference type="NCBI Taxonomy" id="573826"/>
    <lineage>
        <taxon>Eukaryota</taxon>
        <taxon>Fungi</taxon>
        <taxon>Dikarya</taxon>
        <taxon>Ascomycota</taxon>
        <taxon>Saccharomycotina</taxon>
        <taxon>Pichiomycetes</taxon>
        <taxon>Debaryomycetaceae</taxon>
        <taxon>Candida/Lodderomyces clade</taxon>
        <taxon>Candida</taxon>
    </lineage>
</organism>
<dbReference type="eggNOG" id="ENOG502T6G2">
    <property type="taxonomic scope" value="Eukaryota"/>
</dbReference>
<feature type="compositionally biased region" description="Basic and acidic residues" evidence="1">
    <location>
        <begin position="132"/>
        <end position="154"/>
    </location>
</feature>
<feature type="compositionally biased region" description="Basic and acidic residues" evidence="1">
    <location>
        <begin position="457"/>
        <end position="478"/>
    </location>
</feature>
<reference evidence="3 4" key="1">
    <citation type="journal article" date="2009" name="Genome Res.">
        <title>Comparative genomics of the fungal pathogens Candida dubliniensis and Candida albicans.</title>
        <authorList>
            <person name="Jackson A.P."/>
            <person name="Gamble J.A."/>
            <person name="Yeomans T."/>
            <person name="Moran G.P."/>
            <person name="Saunders D."/>
            <person name="Harris D."/>
            <person name="Aslett M."/>
            <person name="Barrell J.F."/>
            <person name="Butler G."/>
            <person name="Citiulo F."/>
            <person name="Coleman D.C."/>
            <person name="de Groot P.W.J."/>
            <person name="Goodwin T.J."/>
            <person name="Quail M.A."/>
            <person name="McQuillan J."/>
            <person name="Munro C.A."/>
            <person name="Pain A."/>
            <person name="Poulter R.T."/>
            <person name="Rajandream M.A."/>
            <person name="Renauld H."/>
            <person name="Spiering M.J."/>
            <person name="Tivey A."/>
            <person name="Gow N.A.R."/>
            <person name="Barrell B."/>
            <person name="Sullivan D.J."/>
            <person name="Berriman M."/>
        </authorList>
    </citation>
    <scope>NUCLEOTIDE SEQUENCE [LARGE SCALE GENOMIC DNA]</scope>
    <source>
        <strain evidence="4">CD36 / ATCC MYA-646 / CBS 7987 / NCPF 3949 / NRRL Y-17841</strain>
    </source>
</reference>
<sequence>MTQVSPSNKKVNDFLSSLSQLSQERLREDQQRQRNLQRNIDELQSRSASTSPSKSSISNTNTTLTTSYYGYSVPDLKFNRSRSTVENVKEKTKQNDNVYEEEDEEEAPKLPQRPLNDATSTKSPPPLPKRKYKEETEEKPPALPARKPDLEKINLLKPVARKSSFPMPPKPARPNSSVDFKFSNESSGKHRSFKDIEELIKSGNTVKKTAPRPPEKLTTDKPTVTSPKTPVKPTKADWLTSLSTAKTTTSTPQAVSPDSKRPVPSVISHKNWIDSAVSKTDTKPPVEKPSKPLFLKKTTKPEIPKKPTLSKENLFETKEEAEFKLKFKEFKSASSSSSPEKVEKKITGVPQTKVIVEFEAKLAQLRSQSPTRKPIERTKDEEEYLSKFEKVKAGPIPSLRPKSMAFNNPPPEFQKRFEKIVTKAPPKPIKPSKVSLSTYQEKDTKELMSQLKRLGSPKKEDQDQAKPKMEQKVEDTKDTVNNSSGDNEQSKRRTRGPKRRLPKLKEIGDIKPTRVISGELFI</sequence>
<evidence type="ECO:0000313" key="4">
    <source>
        <dbReference type="Proteomes" id="UP000002605"/>
    </source>
</evidence>
<gene>
    <name evidence="2" type="ordered locus">Cd36_09910</name>
    <name evidence="3" type="ORF">CD36_09910</name>
</gene>
<keyword evidence="4" id="KW-1185">Reference proteome</keyword>
<feature type="compositionally biased region" description="Basic and acidic residues" evidence="1">
    <location>
        <begin position="373"/>
        <end position="392"/>
    </location>
</feature>
<dbReference type="VEuPathDB" id="FungiDB:CD36_09910"/>
<dbReference type="OrthoDB" id="6375767at2759"/>
<dbReference type="RefSeq" id="XP_002417634.1">
    <property type="nucleotide sequence ID" value="XM_002417589.1"/>
</dbReference>
<feature type="compositionally biased region" description="Low complexity" evidence="1">
    <location>
        <begin position="220"/>
        <end position="251"/>
    </location>
</feature>
<accession>B9W965</accession>
<feature type="region of interest" description="Disordered" evidence="1">
    <location>
        <begin position="366"/>
        <end position="510"/>
    </location>
</feature>
<dbReference type="Proteomes" id="UP000002605">
    <property type="component" value="Chromosome 1"/>
</dbReference>
<dbReference type="EMBL" id="FM992688">
    <property type="protein sequence ID" value="CAX45314.1"/>
    <property type="molecule type" value="Genomic_DNA"/>
</dbReference>
<dbReference type="GeneID" id="8045182"/>
<dbReference type="KEGG" id="cdu:CD36_09910"/>
<feature type="compositionally biased region" description="Low complexity" evidence="1">
    <location>
        <begin position="45"/>
        <end position="72"/>
    </location>
</feature>
<dbReference type="CGD" id="CAL0000167590">
    <property type="gene designation" value="Cd36_09910"/>
</dbReference>
<protein>
    <submittedName>
        <fullName evidence="3">Uncharacterized protein</fullName>
    </submittedName>
</protein>
<evidence type="ECO:0000313" key="3">
    <source>
        <dbReference type="EMBL" id="CAX45314.1"/>
    </source>
</evidence>
<dbReference type="AlphaFoldDB" id="B9W965"/>
<feature type="compositionally biased region" description="Polar residues" evidence="1">
    <location>
        <begin position="174"/>
        <end position="186"/>
    </location>
</feature>
<evidence type="ECO:0000256" key="1">
    <source>
        <dbReference type="SAM" id="MobiDB-lite"/>
    </source>
</evidence>